<name>A0A1V9X8S1_9ACAR</name>
<dbReference type="InParanoid" id="A0A1V9X8S1"/>
<dbReference type="EMBL" id="MNPL01019251">
    <property type="protein sequence ID" value="OQR69957.1"/>
    <property type="molecule type" value="Genomic_DNA"/>
</dbReference>
<feature type="chain" id="PRO_5010727061" evidence="2">
    <location>
        <begin position="23"/>
        <end position="159"/>
    </location>
</feature>
<proteinExistence type="predicted"/>
<feature type="signal peptide" evidence="2">
    <location>
        <begin position="1"/>
        <end position="22"/>
    </location>
</feature>
<gene>
    <name evidence="3" type="ORF">BIW11_11944</name>
</gene>
<comment type="caution">
    <text evidence="3">The sequence shown here is derived from an EMBL/GenBank/DDBJ whole genome shotgun (WGS) entry which is preliminary data.</text>
</comment>
<evidence type="ECO:0000256" key="2">
    <source>
        <dbReference type="SAM" id="SignalP"/>
    </source>
</evidence>
<evidence type="ECO:0000313" key="4">
    <source>
        <dbReference type="Proteomes" id="UP000192247"/>
    </source>
</evidence>
<keyword evidence="4" id="KW-1185">Reference proteome</keyword>
<evidence type="ECO:0000313" key="3">
    <source>
        <dbReference type="EMBL" id="OQR69957.1"/>
    </source>
</evidence>
<accession>A0A1V9X8S1</accession>
<evidence type="ECO:0000256" key="1">
    <source>
        <dbReference type="SAM" id="MobiDB-lite"/>
    </source>
</evidence>
<dbReference type="AlphaFoldDB" id="A0A1V9X8S1"/>
<reference evidence="3 4" key="1">
    <citation type="journal article" date="2017" name="Gigascience">
        <title>Draft genome of the honey bee ectoparasitic mite, Tropilaelaps mercedesae, is shaped by the parasitic life history.</title>
        <authorList>
            <person name="Dong X."/>
            <person name="Armstrong S.D."/>
            <person name="Xia D."/>
            <person name="Makepeace B.L."/>
            <person name="Darby A.C."/>
            <person name="Kadowaki T."/>
        </authorList>
    </citation>
    <scope>NUCLEOTIDE SEQUENCE [LARGE SCALE GENOMIC DNA]</scope>
    <source>
        <strain evidence="3">Wuxi-XJTLU</strain>
    </source>
</reference>
<organism evidence="3 4">
    <name type="scientific">Tropilaelaps mercedesae</name>
    <dbReference type="NCBI Taxonomy" id="418985"/>
    <lineage>
        <taxon>Eukaryota</taxon>
        <taxon>Metazoa</taxon>
        <taxon>Ecdysozoa</taxon>
        <taxon>Arthropoda</taxon>
        <taxon>Chelicerata</taxon>
        <taxon>Arachnida</taxon>
        <taxon>Acari</taxon>
        <taxon>Parasitiformes</taxon>
        <taxon>Mesostigmata</taxon>
        <taxon>Gamasina</taxon>
        <taxon>Dermanyssoidea</taxon>
        <taxon>Laelapidae</taxon>
        <taxon>Tropilaelaps</taxon>
    </lineage>
</organism>
<dbReference type="Proteomes" id="UP000192247">
    <property type="component" value="Unassembled WGS sequence"/>
</dbReference>
<protein>
    <submittedName>
        <fullName evidence="3">Uncharacterized protein</fullName>
    </submittedName>
</protein>
<sequence>MLLCLLLIAILLTVLRLRKAAASRNDDKKAGNQAQSEDFDHFELEDIKAGAVSSRELTEITEEDEINGDSPMSRMATLGPLDSSLGPLPGLGPLGSSLAPNTMLGPSTRTLHSDLSTNGSMLMSPQHHLQAFQESSGQLHVVYPKQDPAMLNWIQTTGL</sequence>
<keyword evidence="2" id="KW-0732">Signal</keyword>
<feature type="region of interest" description="Disordered" evidence="1">
    <location>
        <begin position="55"/>
        <end position="82"/>
    </location>
</feature>